<dbReference type="GO" id="GO:0003676">
    <property type="term" value="F:nucleic acid binding"/>
    <property type="evidence" value="ECO:0007669"/>
    <property type="project" value="InterPro"/>
</dbReference>
<organism evidence="3 4">
    <name type="scientific">Bosea vaviloviae</name>
    <dbReference type="NCBI Taxonomy" id="1526658"/>
    <lineage>
        <taxon>Bacteria</taxon>
        <taxon>Pseudomonadati</taxon>
        <taxon>Pseudomonadota</taxon>
        <taxon>Alphaproteobacteria</taxon>
        <taxon>Hyphomicrobiales</taxon>
        <taxon>Boseaceae</taxon>
        <taxon>Bosea</taxon>
    </lineage>
</organism>
<dbReference type="AlphaFoldDB" id="A0A0N1FCL6"/>
<protein>
    <recommendedName>
        <fullName evidence="2">HNH domain-containing protein</fullName>
    </recommendedName>
</protein>
<comment type="caution">
    <text evidence="3">The sequence shown here is derived from an EMBL/GenBank/DDBJ whole genome shotgun (WGS) entry which is preliminary data.</text>
</comment>
<dbReference type="InterPro" id="IPR003615">
    <property type="entry name" value="HNH_nuc"/>
</dbReference>
<dbReference type="GO" id="GO:0004519">
    <property type="term" value="F:endonuclease activity"/>
    <property type="evidence" value="ECO:0007669"/>
    <property type="project" value="InterPro"/>
</dbReference>
<feature type="domain" description="HNH" evidence="2">
    <location>
        <begin position="32"/>
        <end position="78"/>
    </location>
</feature>
<sequence length="120" mass="13673">MTRSVPEWIGKTDDAKVPPRVRARIFDACGGVCHLSGRVIAEGEPWELDHVIALVNGGEHRESNLRPALRDKHRKKTAEDVREKSQIRRTRKGALGIKKSRTITAWRGFDGRIIRKGRER</sequence>
<dbReference type="Pfam" id="PF01844">
    <property type="entry name" value="HNH"/>
    <property type="match status" value="1"/>
</dbReference>
<evidence type="ECO:0000313" key="4">
    <source>
        <dbReference type="Proteomes" id="UP000037822"/>
    </source>
</evidence>
<dbReference type="OrthoDB" id="7864830at2"/>
<evidence type="ECO:0000313" key="3">
    <source>
        <dbReference type="EMBL" id="KPH79359.1"/>
    </source>
</evidence>
<gene>
    <name evidence="3" type="ORF">AE618_18870</name>
</gene>
<dbReference type="GO" id="GO:0008270">
    <property type="term" value="F:zinc ion binding"/>
    <property type="evidence" value="ECO:0007669"/>
    <property type="project" value="InterPro"/>
</dbReference>
<dbReference type="RefSeq" id="WP_054210621.1">
    <property type="nucleotide sequence ID" value="NZ_LGSZ01000050.1"/>
</dbReference>
<accession>A0A0N1FCL6</accession>
<dbReference type="Proteomes" id="UP000037822">
    <property type="component" value="Unassembled WGS sequence"/>
</dbReference>
<evidence type="ECO:0000256" key="1">
    <source>
        <dbReference type="SAM" id="MobiDB-lite"/>
    </source>
</evidence>
<dbReference type="PATRIC" id="fig|1526658.3.peg.1396"/>
<feature type="region of interest" description="Disordered" evidence="1">
    <location>
        <begin position="63"/>
        <end position="94"/>
    </location>
</feature>
<feature type="compositionally biased region" description="Basic and acidic residues" evidence="1">
    <location>
        <begin position="77"/>
        <end position="86"/>
    </location>
</feature>
<reference evidence="3 4" key="1">
    <citation type="submission" date="2015-07" db="EMBL/GenBank/DDBJ databases">
        <title>Whole genome sequencing of Bosea vaviloviae isolated from cave pool.</title>
        <authorList>
            <person name="Tan N.E.H."/>
            <person name="Lee Y.P."/>
            <person name="Gan H.M."/>
            <person name="Barton H."/>
            <person name="Savka M.A."/>
        </authorList>
    </citation>
    <scope>NUCLEOTIDE SEQUENCE [LARGE SCALE GENOMIC DNA]</scope>
    <source>
        <strain evidence="3 4">SD260</strain>
    </source>
</reference>
<proteinExistence type="predicted"/>
<keyword evidence="4" id="KW-1185">Reference proteome</keyword>
<name>A0A0N1FCL6_9HYPH</name>
<dbReference type="EMBL" id="LGSZ01000050">
    <property type="protein sequence ID" value="KPH79359.1"/>
    <property type="molecule type" value="Genomic_DNA"/>
</dbReference>
<dbReference type="InterPro" id="IPR002711">
    <property type="entry name" value="HNH"/>
</dbReference>
<evidence type="ECO:0000259" key="2">
    <source>
        <dbReference type="Pfam" id="PF01844"/>
    </source>
</evidence>
<dbReference type="CDD" id="cd00085">
    <property type="entry name" value="HNHc"/>
    <property type="match status" value="1"/>
</dbReference>
<dbReference type="Gene3D" id="1.10.30.50">
    <property type="match status" value="1"/>
</dbReference>